<dbReference type="Proteomes" id="UP000541426">
    <property type="component" value="Unassembled WGS sequence"/>
</dbReference>
<keyword evidence="1" id="KW-0812">Transmembrane</keyword>
<reference evidence="2 3" key="1">
    <citation type="submission" date="2020-08" db="EMBL/GenBank/DDBJ databases">
        <title>Genomic Encyclopedia of Type Strains, Phase IV (KMG-IV): sequencing the most valuable type-strain genomes for metagenomic binning, comparative biology and taxonomic classification.</title>
        <authorList>
            <person name="Goeker M."/>
        </authorList>
    </citation>
    <scope>NUCLEOTIDE SEQUENCE [LARGE SCALE GENOMIC DNA]</scope>
    <source>
        <strain evidence="2 3">DSM 102235</strain>
    </source>
</reference>
<proteinExistence type="predicted"/>
<name>A0A7W6GQP2_9RHOB</name>
<feature type="transmembrane region" description="Helical" evidence="1">
    <location>
        <begin position="40"/>
        <end position="61"/>
    </location>
</feature>
<feature type="transmembrane region" description="Helical" evidence="1">
    <location>
        <begin position="6"/>
        <end position="24"/>
    </location>
</feature>
<evidence type="ECO:0000313" key="2">
    <source>
        <dbReference type="EMBL" id="MBB3984541.1"/>
    </source>
</evidence>
<dbReference type="EMBL" id="JACIEJ010000002">
    <property type="protein sequence ID" value="MBB3984541.1"/>
    <property type="molecule type" value="Genomic_DNA"/>
</dbReference>
<keyword evidence="3" id="KW-1185">Reference proteome</keyword>
<comment type="caution">
    <text evidence="2">The sequence shown here is derived from an EMBL/GenBank/DDBJ whole genome shotgun (WGS) entry which is preliminary data.</text>
</comment>
<organism evidence="2 3">
    <name type="scientific">Sagittula marina</name>
    <dbReference type="NCBI Taxonomy" id="943940"/>
    <lineage>
        <taxon>Bacteria</taxon>
        <taxon>Pseudomonadati</taxon>
        <taxon>Pseudomonadota</taxon>
        <taxon>Alphaproteobacteria</taxon>
        <taxon>Rhodobacterales</taxon>
        <taxon>Roseobacteraceae</taxon>
        <taxon>Sagittula</taxon>
    </lineage>
</organism>
<accession>A0A7W6GQP2</accession>
<dbReference type="AlphaFoldDB" id="A0A7W6GQP2"/>
<gene>
    <name evidence="2" type="ORF">GGQ68_000857</name>
</gene>
<evidence type="ECO:0000313" key="3">
    <source>
        <dbReference type="Proteomes" id="UP000541426"/>
    </source>
</evidence>
<keyword evidence="1" id="KW-1133">Transmembrane helix</keyword>
<keyword evidence="1" id="KW-0472">Membrane</keyword>
<sequence length="62" mass="7224">MIPSFIFGLYIVRIGLIAGTYMMLERAEFYRELPRHKRRTLCLGCIAVFLVPIEILSLLFFA</sequence>
<protein>
    <submittedName>
        <fullName evidence="2">Uncharacterized protein</fullName>
    </submittedName>
</protein>
<evidence type="ECO:0000256" key="1">
    <source>
        <dbReference type="SAM" id="Phobius"/>
    </source>
</evidence>